<dbReference type="InterPro" id="IPR019302">
    <property type="entry name" value="CAP12/PCTIR_TIR_dom"/>
</dbReference>
<dbReference type="EMBL" id="JAJIRN010000001">
    <property type="protein sequence ID" value="MCV2366736.1"/>
    <property type="molecule type" value="Genomic_DNA"/>
</dbReference>
<keyword evidence="3" id="KW-1185">Reference proteome</keyword>
<gene>
    <name evidence="2" type="ORF">LNV07_01300</name>
</gene>
<reference evidence="2 3" key="1">
    <citation type="submission" date="2021-11" db="EMBL/GenBank/DDBJ databases">
        <authorList>
            <person name="Liang Q."/>
            <person name="Mou H."/>
            <person name="Liu Z."/>
        </authorList>
    </citation>
    <scope>NUCLEOTIDE SEQUENCE [LARGE SCALE GENOMIC DNA]</scope>
    <source>
        <strain evidence="2 3">CHU3</strain>
    </source>
</reference>
<dbReference type="RefSeq" id="WP_263569369.1">
    <property type="nucleotide sequence ID" value="NZ_JAJIRN010000001.1"/>
</dbReference>
<evidence type="ECO:0000313" key="3">
    <source>
        <dbReference type="Proteomes" id="UP001209701"/>
    </source>
</evidence>
<organism evidence="2 3">
    <name type="scientific">Roseateles oligotrophus</name>
    <dbReference type="NCBI Taxonomy" id="1769250"/>
    <lineage>
        <taxon>Bacteria</taxon>
        <taxon>Pseudomonadati</taxon>
        <taxon>Pseudomonadota</taxon>
        <taxon>Betaproteobacteria</taxon>
        <taxon>Burkholderiales</taxon>
        <taxon>Sphaerotilaceae</taxon>
        <taxon>Roseateles</taxon>
    </lineage>
</organism>
<evidence type="ECO:0000313" key="2">
    <source>
        <dbReference type="EMBL" id="MCV2366736.1"/>
    </source>
</evidence>
<accession>A0ABT2Y8X1</accession>
<sequence>MRQKPTLFIGSSTQGSEIAYEIQAQLKSHADTTVWNQGLFELSSGTLEQLDRSVQEFDFAVLVLSTDDFVLSKGGEAQAPRDNVIFELGLFMGRLGRNRTFVVRSEQANFKLPSDLAGITLATYDPQRAAANLAAALGPACNEIRKSIARERVRDELPSDQVIEEIHCRGRFRDSYISTDLVLEPIEDAQLNAYEDIEDARIRLTADRASFVCSTSLTRPGEAKMPGLIYGLGSHFRGAAYLQYTFVHSDDPESTLRSHGVMSLKLTHAYEVKGFWMATTSRKGGFLVGTVDFVRVK</sequence>
<feature type="domain" description="CD-NTase-associated protein 12/Pycsar effector protein TIR" evidence="1">
    <location>
        <begin position="7"/>
        <end position="125"/>
    </location>
</feature>
<evidence type="ECO:0000259" key="1">
    <source>
        <dbReference type="Pfam" id="PF10137"/>
    </source>
</evidence>
<comment type="caution">
    <text evidence="2">The sequence shown here is derived from an EMBL/GenBank/DDBJ whole genome shotgun (WGS) entry which is preliminary data.</text>
</comment>
<protein>
    <submittedName>
        <fullName evidence="2">Nucleotide-binding protein</fullName>
    </submittedName>
</protein>
<dbReference type="Proteomes" id="UP001209701">
    <property type="component" value="Unassembled WGS sequence"/>
</dbReference>
<dbReference type="Pfam" id="PF10137">
    <property type="entry name" value="CAP12-PCTIR_TIR"/>
    <property type="match status" value="1"/>
</dbReference>
<name>A0ABT2Y8X1_9BURK</name>
<proteinExistence type="predicted"/>